<name>A0A645IYM8_9ZZZZ</name>
<comment type="caution">
    <text evidence="1">The sequence shown here is derived from an EMBL/GenBank/DDBJ whole genome shotgun (WGS) entry which is preliminary data.</text>
</comment>
<sequence>MQGQKVGTDFWKQLKDNFNVISANFPEELKEYTIKITNPADKDKVLFISKQGETFYDAFKD</sequence>
<dbReference type="EMBL" id="VSSQ01124974">
    <property type="protein sequence ID" value="MPN55559.1"/>
    <property type="molecule type" value="Genomic_DNA"/>
</dbReference>
<evidence type="ECO:0000313" key="1">
    <source>
        <dbReference type="EMBL" id="MPN55559.1"/>
    </source>
</evidence>
<proteinExistence type="predicted"/>
<reference evidence="1" key="1">
    <citation type="submission" date="2019-08" db="EMBL/GenBank/DDBJ databases">
        <authorList>
            <person name="Kucharzyk K."/>
            <person name="Murdoch R.W."/>
            <person name="Higgins S."/>
            <person name="Loffler F."/>
        </authorList>
    </citation>
    <scope>NUCLEOTIDE SEQUENCE</scope>
</reference>
<gene>
    <name evidence="1" type="ORF">SDC9_203243</name>
</gene>
<organism evidence="1">
    <name type="scientific">bioreactor metagenome</name>
    <dbReference type="NCBI Taxonomy" id="1076179"/>
    <lineage>
        <taxon>unclassified sequences</taxon>
        <taxon>metagenomes</taxon>
        <taxon>ecological metagenomes</taxon>
    </lineage>
</organism>
<protein>
    <submittedName>
        <fullName evidence="1">Uncharacterized protein</fullName>
    </submittedName>
</protein>
<dbReference type="AlphaFoldDB" id="A0A645IYM8"/>
<accession>A0A645IYM8</accession>